<protein>
    <submittedName>
        <fullName evidence="1">Uncharacterized protein</fullName>
    </submittedName>
</protein>
<reference evidence="1" key="2">
    <citation type="journal article" date="2015" name="Data Brief">
        <title>Shoot transcriptome of the giant reed, Arundo donax.</title>
        <authorList>
            <person name="Barrero R.A."/>
            <person name="Guerrero F.D."/>
            <person name="Moolhuijzen P."/>
            <person name="Goolsby J.A."/>
            <person name="Tidwell J."/>
            <person name="Bellgard S.E."/>
            <person name="Bellgard M.I."/>
        </authorList>
    </citation>
    <scope>NUCLEOTIDE SEQUENCE</scope>
    <source>
        <tissue evidence="1">Shoot tissue taken approximately 20 cm above the soil surface</tissue>
    </source>
</reference>
<accession>A0A0A9EKP9</accession>
<reference evidence="1" key="1">
    <citation type="submission" date="2014-09" db="EMBL/GenBank/DDBJ databases">
        <authorList>
            <person name="Magalhaes I.L.F."/>
            <person name="Oliveira U."/>
            <person name="Santos F.R."/>
            <person name="Vidigal T.H.D.A."/>
            <person name="Brescovit A.D."/>
            <person name="Santos A.J."/>
        </authorList>
    </citation>
    <scope>NUCLEOTIDE SEQUENCE</scope>
    <source>
        <tissue evidence="1">Shoot tissue taken approximately 20 cm above the soil surface</tissue>
    </source>
</reference>
<dbReference type="EMBL" id="GBRH01196561">
    <property type="protein sequence ID" value="JAE01335.1"/>
    <property type="molecule type" value="Transcribed_RNA"/>
</dbReference>
<organism evidence="1">
    <name type="scientific">Arundo donax</name>
    <name type="common">Giant reed</name>
    <name type="synonym">Donax arundinaceus</name>
    <dbReference type="NCBI Taxonomy" id="35708"/>
    <lineage>
        <taxon>Eukaryota</taxon>
        <taxon>Viridiplantae</taxon>
        <taxon>Streptophyta</taxon>
        <taxon>Embryophyta</taxon>
        <taxon>Tracheophyta</taxon>
        <taxon>Spermatophyta</taxon>
        <taxon>Magnoliopsida</taxon>
        <taxon>Liliopsida</taxon>
        <taxon>Poales</taxon>
        <taxon>Poaceae</taxon>
        <taxon>PACMAD clade</taxon>
        <taxon>Arundinoideae</taxon>
        <taxon>Arundineae</taxon>
        <taxon>Arundo</taxon>
    </lineage>
</organism>
<sequence length="36" mass="4363">MQSLFIHYYRTQYFVHHVLLSKQSIVCYTVTSILDQ</sequence>
<dbReference type="AlphaFoldDB" id="A0A0A9EKP9"/>
<proteinExistence type="predicted"/>
<name>A0A0A9EKP9_ARUDO</name>
<evidence type="ECO:0000313" key="1">
    <source>
        <dbReference type="EMBL" id="JAE01335.1"/>
    </source>
</evidence>